<name>A0A6A4FQQ5_9STRA</name>
<organism evidence="2 3">
    <name type="scientific">Phytophthora rubi</name>
    <dbReference type="NCBI Taxonomy" id="129364"/>
    <lineage>
        <taxon>Eukaryota</taxon>
        <taxon>Sar</taxon>
        <taxon>Stramenopiles</taxon>
        <taxon>Oomycota</taxon>
        <taxon>Peronosporomycetes</taxon>
        <taxon>Peronosporales</taxon>
        <taxon>Peronosporaceae</taxon>
        <taxon>Phytophthora</taxon>
    </lineage>
</organism>
<keyword evidence="1" id="KW-0732">Signal</keyword>
<comment type="caution">
    <text evidence="2">The sequence shown here is derived from an EMBL/GenBank/DDBJ whole genome shotgun (WGS) entry which is preliminary data.</text>
</comment>
<evidence type="ECO:0008006" key="4">
    <source>
        <dbReference type="Google" id="ProtNLM"/>
    </source>
</evidence>
<sequence>MLAPRPVSPCNLRLYLHVLYRLLYLLMPISSLNLSVKRSEIAVGGGGLRVLRCERVQSKEDGGALPGTAAQAPPP</sequence>
<evidence type="ECO:0000256" key="1">
    <source>
        <dbReference type="SAM" id="SignalP"/>
    </source>
</evidence>
<protein>
    <recommendedName>
        <fullName evidence="4">RxLR effector protein</fullName>
    </recommendedName>
</protein>
<gene>
    <name evidence="2" type="ORF">PR003_g3185</name>
</gene>
<evidence type="ECO:0000313" key="3">
    <source>
        <dbReference type="Proteomes" id="UP000434957"/>
    </source>
</evidence>
<evidence type="ECO:0000313" key="2">
    <source>
        <dbReference type="EMBL" id="KAE9354771.1"/>
    </source>
</evidence>
<feature type="chain" id="PRO_5025602817" description="RxLR effector protein" evidence="1">
    <location>
        <begin position="32"/>
        <end position="75"/>
    </location>
</feature>
<proteinExistence type="predicted"/>
<feature type="signal peptide" evidence="1">
    <location>
        <begin position="1"/>
        <end position="31"/>
    </location>
</feature>
<dbReference type="EMBL" id="QXFT01000108">
    <property type="protein sequence ID" value="KAE9354771.1"/>
    <property type="molecule type" value="Genomic_DNA"/>
</dbReference>
<keyword evidence="3" id="KW-1185">Reference proteome</keyword>
<accession>A0A6A4FQQ5</accession>
<dbReference type="Proteomes" id="UP000434957">
    <property type="component" value="Unassembled WGS sequence"/>
</dbReference>
<dbReference type="AlphaFoldDB" id="A0A6A4FQQ5"/>
<reference evidence="2 3" key="1">
    <citation type="submission" date="2018-08" db="EMBL/GenBank/DDBJ databases">
        <title>Genomic investigation of the strawberry pathogen Phytophthora fragariae indicates pathogenicity is determined by transcriptional variation in three key races.</title>
        <authorList>
            <person name="Adams T.M."/>
            <person name="Armitage A.D."/>
            <person name="Sobczyk M.K."/>
            <person name="Bates H.J."/>
            <person name="Dunwell J.M."/>
            <person name="Nellist C.F."/>
            <person name="Harrison R.J."/>
        </authorList>
    </citation>
    <scope>NUCLEOTIDE SEQUENCE [LARGE SCALE GENOMIC DNA]</scope>
    <source>
        <strain evidence="2 3">SCRP333</strain>
    </source>
</reference>